<dbReference type="EMBL" id="MCGT01000008">
    <property type="protein sequence ID" value="ORX57565.1"/>
    <property type="molecule type" value="Genomic_DNA"/>
</dbReference>
<proteinExistence type="predicted"/>
<evidence type="ECO:0000313" key="3">
    <source>
        <dbReference type="Proteomes" id="UP000242146"/>
    </source>
</evidence>
<accession>A0A1X2GN74</accession>
<organism evidence="2 3">
    <name type="scientific">Hesseltinella vesiculosa</name>
    <dbReference type="NCBI Taxonomy" id="101127"/>
    <lineage>
        <taxon>Eukaryota</taxon>
        <taxon>Fungi</taxon>
        <taxon>Fungi incertae sedis</taxon>
        <taxon>Mucoromycota</taxon>
        <taxon>Mucoromycotina</taxon>
        <taxon>Mucoromycetes</taxon>
        <taxon>Mucorales</taxon>
        <taxon>Cunninghamellaceae</taxon>
        <taxon>Hesseltinella</taxon>
    </lineage>
</organism>
<protein>
    <recommendedName>
        <fullName evidence="4">Invertebrate defensins family profile domain-containing protein</fullName>
    </recommendedName>
</protein>
<evidence type="ECO:0000256" key="1">
    <source>
        <dbReference type="SAM" id="SignalP"/>
    </source>
</evidence>
<feature type="signal peptide" evidence="1">
    <location>
        <begin position="1"/>
        <end position="24"/>
    </location>
</feature>
<sequence>MVSYKMVFMTLGLLAMISSSSVDAIKTVGPKRLDKRQACDFACTGNLGDCESRCSGSGVQKVLMSVCYDNTCYCGYQPS</sequence>
<name>A0A1X2GN74_9FUNG</name>
<dbReference type="Proteomes" id="UP000242146">
    <property type="component" value="Unassembled WGS sequence"/>
</dbReference>
<evidence type="ECO:0008006" key="4">
    <source>
        <dbReference type="Google" id="ProtNLM"/>
    </source>
</evidence>
<keyword evidence="3" id="KW-1185">Reference proteome</keyword>
<dbReference type="OrthoDB" id="2271931at2759"/>
<reference evidence="2 3" key="1">
    <citation type="submission" date="2016-07" db="EMBL/GenBank/DDBJ databases">
        <title>Pervasive Adenine N6-methylation of Active Genes in Fungi.</title>
        <authorList>
            <consortium name="DOE Joint Genome Institute"/>
            <person name="Mondo S.J."/>
            <person name="Dannebaum R.O."/>
            <person name="Kuo R.C."/>
            <person name="Labutti K."/>
            <person name="Haridas S."/>
            <person name="Kuo A."/>
            <person name="Salamov A."/>
            <person name="Ahrendt S.R."/>
            <person name="Lipzen A."/>
            <person name="Sullivan W."/>
            <person name="Andreopoulos W.B."/>
            <person name="Clum A."/>
            <person name="Lindquist E."/>
            <person name="Daum C."/>
            <person name="Ramamoorthy G.K."/>
            <person name="Gryganskyi A."/>
            <person name="Culley D."/>
            <person name="Magnuson J.K."/>
            <person name="James T.Y."/>
            <person name="O'Malley M.A."/>
            <person name="Stajich J.E."/>
            <person name="Spatafora J.W."/>
            <person name="Visel A."/>
            <person name="Grigoriev I.V."/>
        </authorList>
    </citation>
    <scope>NUCLEOTIDE SEQUENCE [LARGE SCALE GENOMIC DNA]</scope>
    <source>
        <strain evidence="2 3">NRRL 3301</strain>
    </source>
</reference>
<gene>
    <name evidence="2" type="ORF">DM01DRAFT_1334170</name>
</gene>
<evidence type="ECO:0000313" key="2">
    <source>
        <dbReference type="EMBL" id="ORX57565.1"/>
    </source>
</evidence>
<keyword evidence="1" id="KW-0732">Signal</keyword>
<dbReference type="AlphaFoldDB" id="A0A1X2GN74"/>
<feature type="chain" id="PRO_5012326619" description="Invertebrate defensins family profile domain-containing protein" evidence="1">
    <location>
        <begin position="25"/>
        <end position="79"/>
    </location>
</feature>
<comment type="caution">
    <text evidence="2">The sequence shown here is derived from an EMBL/GenBank/DDBJ whole genome shotgun (WGS) entry which is preliminary data.</text>
</comment>